<dbReference type="NCBIfam" id="TIGR04085">
    <property type="entry name" value="rSAM_more_4Fe4S"/>
    <property type="match status" value="1"/>
</dbReference>
<dbReference type="GO" id="GO:0016491">
    <property type="term" value="F:oxidoreductase activity"/>
    <property type="evidence" value="ECO:0007669"/>
    <property type="project" value="InterPro"/>
</dbReference>
<evidence type="ECO:0000256" key="2">
    <source>
        <dbReference type="ARBA" id="ARBA00022691"/>
    </source>
</evidence>
<dbReference type="EMBL" id="BK015384">
    <property type="protein sequence ID" value="DAE04104.1"/>
    <property type="molecule type" value="Genomic_DNA"/>
</dbReference>
<evidence type="ECO:0000259" key="7">
    <source>
        <dbReference type="Pfam" id="PF04055"/>
    </source>
</evidence>
<dbReference type="InterPro" id="IPR023867">
    <property type="entry name" value="Sulphatase_maturase_rSAM"/>
</dbReference>
<keyword evidence="4" id="KW-0408">Iron</keyword>
<dbReference type="Gene3D" id="3.20.20.70">
    <property type="entry name" value="Aldolase class I"/>
    <property type="match status" value="1"/>
</dbReference>
<dbReference type="GO" id="GO:0046872">
    <property type="term" value="F:metal ion binding"/>
    <property type="evidence" value="ECO:0007669"/>
    <property type="project" value="UniProtKB-KW"/>
</dbReference>
<dbReference type="SFLD" id="SFLDS00029">
    <property type="entry name" value="Radical_SAM"/>
    <property type="match status" value="1"/>
</dbReference>
<proteinExistence type="inferred from homology"/>
<accession>A0A8S5PBP8</accession>
<protein>
    <submittedName>
        <fullName evidence="8">Fe-S oxidoreductase</fullName>
    </submittedName>
</protein>
<evidence type="ECO:0000313" key="8">
    <source>
        <dbReference type="EMBL" id="DAE04104.1"/>
    </source>
</evidence>
<feature type="domain" description="Radical SAM core" evidence="7">
    <location>
        <begin position="13"/>
        <end position="112"/>
    </location>
</feature>
<name>A0A8S5PBP8_9CAUD</name>
<keyword evidence="2" id="KW-0949">S-adenosyl-L-methionine</keyword>
<evidence type="ECO:0000256" key="6">
    <source>
        <dbReference type="ARBA" id="ARBA00023601"/>
    </source>
</evidence>
<dbReference type="InterPro" id="IPR007197">
    <property type="entry name" value="rSAM"/>
</dbReference>
<keyword evidence="5" id="KW-0411">Iron-sulfur</keyword>
<evidence type="ECO:0000256" key="4">
    <source>
        <dbReference type="ARBA" id="ARBA00023004"/>
    </source>
</evidence>
<dbReference type="CDD" id="cd01335">
    <property type="entry name" value="Radical_SAM"/>
    <property type="match status" value="1"/>
</dbReference>
<dbReference type="SUPFAM" id="SSF102114">
    <property type="entry name" value="Radical SAM enzymes"/>
    <property type="match status" value="1"/>
</dbReference>
<evidence type="ECO:0000256" key="5">
    <source>
        <dbReference type="ARBA" id="ARBA00023014"/>
    </source>
</evidence>
<dbReference type="GO" id="GO:0051536">
    <property type="term" value="F:iron-sulfur cluster binding"/>
    <property type="evidence" value="ECO:0007669"/>
    <property type="project" value="UniProtKB-KW"/>
</dbReference>
<dbReference type="PANTHER" id="PTHR43273:SF3">
    <property type="entry name" value="ANAEROBIC SULFATASE-MATURATING ENZYME HOMOLOG ASLB-RELATED"/>
    <property type="match status" value="1"/>
</dbReference>
<comment type="cofactor">
    <cofactor evidence="1">
        <name>[4Fe-4S] cluster</name>
        <dbReference type="ChEBI" id="CHEBI:49883"/>
    </cofactor>
</comment>
<evidence type="ECO:0000256" key="1">
    <source>
        <dbReference type="ARBA" id="ARBA00001966"/>
    </source>
</evidence>
<dbReference type="SFLD" id="SFLDG01067">
    <property type="entry name" value="SPASM/twitch_domain_containing"/>
    <property type="match status" value="1"/>
</dbReference>
<dbReference type="PANTHER" id="PTHR43273">
    <property type="entry name" value="ANAEROBIC SULFATASE-MATURATING ENZYME HOMOLOG ASLB-RELATED"/>
    <property type="match status" value="1"/>
</dbReference>
<dbReference type="InterPro" id="IPR023885">
    <property type="entry name" value="4Fe4S-binding_SPASM_dom"/>
</dbReference>
<dbReference type="InterPro" id="IPR058240">
    <property type="entry name" value="rSAM_sf"/>
</dbReference>
<organism evidence="8">
    <name type="scientific">Siphoviridae sp. ctmpG14</name>
    <dbReference type="NCBI Taxonomy" id="2825654"/>
    <lineage>
        <taxon>Viruses</taxon>
        <taxon>Duplodnaviria</taxon>
        <taxon>Heunggongvirae</taxon>
        <taxon>Uroviricota</taxon>
        <taxon>Caudoviricetes</taxon>
    </lineage>
</organism>
<comment type="similarity">
    <text evidence="6">Belongs to the radical SAM superfamily. Anaerobic sulfatase-maturating enzyme family.</text>
</comment>
<reference evidence="8" key="1">
    <citation type="journal article" date="2021" name="Proc. Natl. Acad. Sci. U.S.A.">
        <title>A Catalog of Tens of Thousands of Viruses from Human Metagenomes Reveals Hidden Associations with Chronic Diseases.</title>
        <authorList>
            <person name="Tisza M.J."/>
            <person name="Buck C.B."/>
        </authorList>
    </citation>
    <scope>NUCLEOTIDE SEQUENCE</scope>
    <source>
        <strain evidence="8">CtmpG14</strain>
    </source>
</reference>
<dbReference type="InterPro" id="IPR013785">
    <property type="entry name" value="Aldolase_TIM"/>
</dbReference>
<keyword evidence="3" id="KW-0479">Metal-binding</keyword>
<evidence type="ECO:0000256" key="3">
    <source>
        <dbReference type="ARBA" id="ARBA00022723"/>
    </source>
</evidence>
<dbReference type="Pfam" id="PF04055">
    <property type="entry name" value="Radical_SAM"/>
    <property type="match status" value="1"/>
</dbReference>
<sequence>MSDQSSFQPLNILFGSACNLKCDYCLQQDGAHKVNKKADLSDFILKFWDYLDRTNKKFSSVHYWGGEPMLYWKRIREVYKLIAPFVGAKRHRITTNGTLITKEYVDFCNNHPDIFTVVSFHDGRITDDKWRLIGKLNHFSIEALIHHKRVSPLALRDDYERICDLMGKRPPIGFDMIKANDGCHSDYWMTGEDLCDYFASMVLIYELANIKKDPFCQAVIAQFLYRYRKDLKYKGIKPNPCVNSHILSIDLFGNTYNCHHNNSPENITGNIFNPDFIPPKPISFNLSRFSSTTNCRNCKTYPSCGGGCYTSNTHEIDCFYYKTREELAKLWLEELEKHERETSRICEGLQRP</sequence>